<dbReference type="RefSeq" id="WP_092928346.1">
    <property type="nucleotide sequence ID" value="NZ_FOMZ01000011.1"/>
</dbReference>
<reference evidence="3" key="1">
    <citation type="submission" date="2016-10" db="EMBL/GenBank/DDBJ databases">
        <authorList>
            <person name="Varghese N."/>
            <person name="Submissions S."/>
        </authorList>
    </citation>
    <scope>NUCLEOTIDE SEQUENCE [LARGE SCALE GENOMIC DNA]</scope>
    <source>
        <strain evidence="3">DSM 45004</strain>
    </source>
</reference>
<protein>
    <submittedName>
        <fullName evidence="2">Uncharacterized protein</fullName>
    </submittedName>
</protein>
<organism evidence="2 3">
    <name type="scientific">Actinopolyspora alba</name>
    <dbReference type="NCBI Taxonomy" id="673379"/>
    <lineage>
        <taxon>Bacteria</taxon>
        <taxon>Bacillati</taxon>
        <taxon>Actinomycetota</taxon>
        <taxon>Actinomycetes</taxon>
        <taxon>Actinopolysporales</taxon>
        <taxon>Actinopolysporaceae</taxon>
        <taxon>Actinopolyspora</taxon>
        <taxon>Actinopolyspora alba group</taxon>
    </lineage>
</organism>
<dbReference type="EMBL" id="FOMZ01000011">
    <property type="protein sequence ID" value="SFE33756.1"/>
    <property type="molecule type" value="Genomic_DNA"/>
</dbReference>
<accession>A0A1I1ZQ44</accession>
<feature type="region of interest" description="Disordered" evidence="1">
    <location>
        <begin position="62"/>
        <end position="95"/>
    </location>
</feature>
<evidence type="ECO:0000313" key="3">
    <source>
        <dbReference type="Proteomes" id="UP000198716"/>
    </source>
</evidence>
<keyword evidence="3" id="KW-1185">Reference proteome</keyword>
<feature type="region of interest" description="Disordered" evidence="1">
    <location>
        <begin position="22"/>
        <end position="43"/>
    </location>
</feature>
<dbReference type="AlphaFoldDB" id="A0A1I1ZQ44"/>
<sequence>MSSGFRIDPVILEEITGTLRQAGDELHRTRATAPAEPDAGEARTPVAALLNQLVEEAERLSATASAAGDAVADSAAAYTEADRRAREELPDLRGQ</sequence>
<gene>
    <name evidence="2" type="ORF">SAMN04487819_11187</name>
</gene>
<evidence type="ECO:0000256" key="1">
    <source>
        <dbReference type="SAM" id="MobiDB-lite"/>
    </source>
</evidence>
<proteinExistence type="predicted"/>
<evidence type="ECO:0000313" key="2">
    <source>
        <dbReference type="EMBL" id="SFE33756.1"/>
    </source>
</evidence>
<dbReference type="Proteomes" id="UP000198716">
    <property type="component" value="Unassembled WGS sequence"/>
</dbReference>
<name>A0A1I1ZQ44_9ACTN</name>
<feature type="compositionally biased region" description="Low complexity" evidence="1">
    <location>
        <begin position="62"/>
        <end position="79"/>
    </location>
</feature>
<feature type="compositionally biased region" description="Basic and acidic residues" evidence="1">
    <location>
        <begin position="80"/>
        <end position="95"/>
    </location>
</feature>